<evidence type="ECO:0000313" key="3">
    <source>
        <dbReference type="EMBL" id="SPD71899.1"/>
    </source>
</evidence>
<accession>A0A445MR53</accession>
<dbReference type="Gene3D" id="3.40.1350.10">
    <property type="match status" value="1"/>
</dbReference>
<dbReference type="InterPro" id="IPR002793">
    <property type="entry name" value="Endonuclease_NucS"/>
</dbReference>
<name>A0A445MR53_9BACT</name>
<gene>
    <name evidence="3" type="ORF">PITCH_A110001</name>
</gene>
<dbReference type="InterPro" id="IPR048301">
    <property type="entry name" value="NucS_C"/>
</dbReference>
<evidence type="ECO:0000259" key="2">
    <source>
        <dbReference type="Pfam" id="PF01939"/>
    </source>
</evidence>
<keyword evidence="1" id="KW-0238">DNA-binding</keyword>
<protein>
    <recommendedName>
        <fullName evidence="2">Endonuclease NucS C-terminal domain-containing protein</fullName>
    </recommendedName>
</protein>
<dbReference type="GO" id="GO:0003677">
    <property type="term" value="F:DNA binding"/>
    <property type="evidence" value="ECO:0007669"/>
    <property type="project" value="UniProtKB-KW"/>
</dbReference>
<dbReference type="CDD" id="cd22341">
    <property type="entry name" value="NucS-like"/>
    <property type="match status" value="1"/>
</dbReference>
<evidence type="ECO:0000256" key="1">
    <source>
        <dbReference type="ARBA" id="ARBA00023125"/>
    </source>
</evidence>
<dbReference type="GO" id="GO:0004519">
    <property type="term" value="F:endonuclease activity"/>
    <property type="evidence" value="ECO:0007669"/>
    <property type="project" value="InterPro"/>
</dbReference>
<proteinExistence type="predicted"/>
<feature type="domain" description="Endonuclease NucS C-terminal" evidence="2">
    <location>
        <begin position="181"/>
        <end position="269"/>
    </location>
</feature>
<dbReference type="AlphaFoldDB" id="A0A445MR53"/>
<organism evidence="3">
    <name type="scientific">uncultured Desulfobacterium sp</name>
    <dbReference type="NCBI Taxonomy" id="201089"/>
    <lineage>
        <taxon>Bacteria</taxon>
        <taxon>Pseudomonadati</taxon>
        <taxon>Thermodesulfobacteriota</taxon>
        <taxon>Desulfobacteria</taxon>
        <taxon>Desulfobacterales</taxon>
        <taxon>Desulfobacteriaceae</taxon>
        <taxon>Desulfobacterium</taxon>
        <taxon>environmental samples</taxon>
    </lineage>
</organism>
<dbReference type="Pfam" id="PF01939">
    <property type="entry name" value="NucS_C"/>
    <property type="match status" value="1"/>
</dbReference>
<sequence>MTLWKINCMDTQFPGLWQQWYRHQCVAVGFAPFKSHSSRIYRGCYLNGMTNQPQGWKTARARLLRISVGDFIVVALKDNRVGRLGQVTEIHINDDEWDPLVPVSKNLPHGQMGRRIYVRWDLTCGPDERDLVVALPQGERFTAGELRPTLSEIKSKTLNRLQTTMRDPTNWVGLLAHFKYEQALSDYIAAYPYHLEDGLVPYPNSKIREKVFTDRRRLDVLLLDRKQRPVIVECKQHAPTPNNFTQLRRYMKSLQKETGRRDVRGILVHGGALNLRSEVVAAASRNPPVEVVQYRLQVDFAASSIG</sequence>
<reference evidence="3" key="1">
    <citation type="submission" date="2018-01" db="EMBL/GenBank/DDBJ databases">
        <authorList>
            <person name="Regsiter A."/>
            <person name="William W."/>
        </authorList>
    </citation>
    <scope>NUCLEOTIDE SEQUENCE</scope>
    <source>
        <strain evidence="3">TRIP AH-1</strain>
    </source>
</reference>
<dbReference type="EMBL" id="OJIN01000013">
    <property type="protein sequence ID" value="SPD71899.1"/>
    <property type="molecule type" value="Genomic_DNA"/>
</dbReference>
<dbReference type="InterPro" id="IPR011856">
    <property type="entry name" value="tRNA_endonuc-like_dom_sf"/>
</dbReference>